<dbReference type="SUPFAM" id="SSF53790">
    <property type="entry name" value="Tetrapyrrole methylase"/>
    <property type="match status" value="1"/>
</dbReference>
<dbReference type="Gene3D" id="3.40.1010.10">
    <property type="entry name" value="Cobalt-precorrin-4 Transmethylase, Domain 1"/>
    <property type="match status" value="1"/>
</dbReference>
<evidence type="ECO:0000256" key="7">
    <source>
        <dbReference type="SAM" id="MobiDB-lite"/>
    </source>
</evidence>
<feature type="compositionally biased region" description="Low complexity" evidence="7">
    <location>
        <begin position="311"/>
        <end position="324"/>
    </location>
</feature>
<dbReference type="InterPro" id="IPR050161">
    <property type="entry name" value="Siro_Cobalamin_biosynth"/>
</dbReference>
<evidence type="ECO:0000256" key="5">
    <source>
        <dbReference type="ARBA" id="ARBA00022679"/>
    </source>
</evidence>
<keyword evidence="4 9" id="KW-0489">Methyltransferase</keyword>
<dbReference type="PANTHER" id="PTHR45790:SF4">
    <property type="entry name" value="COBALT-PRECORRIN-4 C(11)-METHYLTRANSFERASE"/>
    <property type="match status" value="1"/>
</dbReference>
<comment type="caution">
    <text evidence="9">The sequence shown here is derived from an EMBL/GenBank/DDBJ whole genome shotgun (WGS) entry which is preliminary data.</text>
</comment>
<dbReference type="InterPro" id="IPR000878">
    <property type="entry name" value="4pyrrol_Mease"/>
</dbReference>
<feature type="region of interest" description="Disordered" evidence="7">
    <location>
        <begin position="360"/>
        <end position="425"/>
    </location>
</feature>
<dbReference type="Proteomes" id="UP000517916">
    <property type="component" value="Unassembled WGS sequence"/>
</dbReference>
<evidence type="ECO:0000313" key="9">
    <source>
        <dbReference type="EMBL" id="MBA8925772.1"/>
    </source>
</evidence>
<evidence type="ECO:0000313" key="10">
    <source>
        <dbReference type="Proteomes" id="UP000517916"/>
    </source>
</evidence>
<proteinExistence type="inferred from homology"/>
<dbReference type="GO" id="GO:0032259">
    <property type="term" value="P:methylation"/>
    <property type="evidence" value="ECO:0007669"/>
    <property type="project" value="UniProtKB-KW"/>
</dbReference>
<keyword evidence="5 9" id="KW-0808">Transferase</keyword>
<dbReference type="PROSITE" id="PS00839">
    <property type="entry name" value="SUMT_1"/>
    <property type="match status" value="1"/>
</dbReference>
<dbReference type="EC" id="2.1.1.133" evidence="9"/>
<evidence type="ECO:0000256" key="1">
    <source>
        <dbReference type="ARBA" id="ARBA00004953"/>
    </source>
</evidence>
<dbReference type="InterPro" id="IPR006362">
    <property type="entry name" value="Cbl_synth_CobM/CibF"/>
</dbReference>
<evidence type="ECO:0000259" key="8">
    <source>
        <dbReference type="Pfam" id="PF00590"/>
    </source>
</evidence>
<comment type="similarity">
    <text evidence="2">Belongs to the precorrin methyltransferase family.</text>
</comment>
<dbReference type="Pfam" id="PF00590">
    <property type="entry name" value="TP_methylase"/>
    <property type="match status" value="1"/>
</dbReference>
<reference evidence="9 10" key="1">
    <citation type="submission" date="2020-08" db="EMBL/GenBank/DDBJ databases">
        <title>Genomic Encyclopedia of Archaeal and Bacterial Type Strains, Phase II (KMG-II): from individual species to whole genera.</title>
        <authorList>
            <person name="Goeker M."/>
        </authorList>
    </citation>
    <scope>NUCLEOTIDE SEQUENCE [LARGE SCALE GENOMIC DNA]</scope>
    <source>
        <strain evidence="9 10">DSM 43850</strain>
    </source>
</reference>
<evidence type="ECO:0000256" key="4">
    <source>
        <dbReference type="ARBA" id="ARBA00022603"/>
    </source>
</evidence>
<name>A0ABR6BFW3_9PSEU</name>
<evidence type="ECO:0000256" key="6">
    <source>
        <dbReference type="ARBA" id="ARBA00022691"/>
    </source>
</evidence>
<protein>
    <submittedName>
        <fullName evidence="9">Precorrin-4/cobalt-precorrin-4 C11-methyltransferase</fullName>
        <ecNumber evidence="9">2.1.1.133</ecNumber>
        <ecNumber evidence="9">2.1.1.271</ecNumber>
    </submittedName>
</protein>
<comment type="pathway">
    <text evidence="1">Cofactor biosynthesis; adenosylcobalamin biosynthesis.</text>
</comment>
<keyword evidence="10" id="KW-1185">Reference proteome</keyword>
<feature type="region of interest" description="Disordered" evidence="7">
    <location>
        <begin position="260"/>
        <end position="344"/>
    </location>
</feature>
<dbReference type="EMBL" id="JACJID010000002">
    <property type="protein sequence ID" value="MBA8925772.1"/>
    <property type="molecule type" value="Genomic_DNA"/>
</dbReference>
<keyword evidence="3" id="KW-0169">Cobalamin biosynthesis</keyword>
<sequence length="425" mass="45101">MSELVSSPVKTGLVSFVGAGPGAADLITLRGARRIAAADVVVWAPSVVDAECVREHARADAELVDCSRVSGEEIVELYRRAARDRLRVVRLCSGDPVLWGAVREQVESCRRIGVDAEVVPGVSPVSAAASAVGRELTDTDQSLILTRVDATALPNATQIRQFAAHGATLGVFVAAARTGQLVEELAEGGYGEDTPVVVSYKATWPDELLINTTLGELESVVKQRKLWRHTLFLVGRAMSSNGKPRYRRLEAAEPIAEAESVDVPTARTPKRSAWSARAGRTSRIAAARAEQDGEGQPASQAAWRAVHGWQASARSAPRSSSTTTRTRKLDVDQQPLDIESAPIEKAVEPARPVVSAAAIATPVRASATVPEPVETEPTETKPAPTETKPAPRAAAARKKPAAKQSGAKQPAKPRATQARGTRKNG</sequence>
<dbReference type="EC" id="2.1.1.271" evidence="9"/>
<feature type="compositionally biased region" description="Low complexity" evidence="7">
    <location>
        <begin position="380"/>
        <end position="394"/>
    </location>
</feature>
<dbReference type="Gene3D" id="3.30.950.10">
    <property type="entry name" value="Methyltransferase, Cobalt-precorrin-4 Transmethylase, Domain 2"/>
    <property type="match status" value="1"/>
</dbReference>
<dbReference type="PANTHER" id="PTHR45790">
    <property type="entry name" value="SIROHEME SYNTHASE-RELATED"/>
    <property type="match status" value="1"/>
</dbReference>
<dbReference type="RefSeq" id="WP_318296254.1">
    <property type="nucleotide sequence ID" value="NZ_BAAABQ010000059.1"/>
</dbReference>
<dbReference type="InterPro" id="IPR035996">
    <property type="entry name" value="4pyrrol_Methylase_sf"/>
</dbReference>
<evidence type="ECO:0000256" key="3">
    <source>
        <dbReference type="ARBA" id="ARBA00022573"/>
    </source>
</evidence>
<organism evidence="9 10">
    <name type="scientific">Kutzneria viridogrisea</name>
    <dbReference type="NCBI Taxonomy" id="47990"/>
    <lineage>
        <taxon>Bacteria</taxon>
        <taxon>Bacillati</taxon>
        <taxon>Actinomycetota</taxon>
        <taxon>Actinomycetes</taxon>
        <taxon>Pseudonocardiales</taxon>
        <taxon>Pseudonocardiaceae</taxon>
        <taxon>Kutzneria</taxon>
    </lineage>
</organism>
<dbReference type="InterPro" id="IPR003043">
    <property type="entry name" value="Uropor_MeTrfase_CS"/>
</dbReference>
<gene>
    <name evidence="9" type="ORF">BC739_002971</name>
</gene>
<evidence type="ECO:0000256" key="2">
    <source>
        <dbReference type="ARBA" id="ARBA00005879"/>
    </source>
</evidence>
<feature type="domain" description="Tetrapyrrole methylase" evidence="8">
    <location>
        <begin position="14"/>
        <end position="217"/>
    </location>
</feature>
<accession>A0ABR6BFW3</accession>
<dbReference type="InterPro" id="IPR014777">
    <property type="entry name" value="4pyrrole_Mease_sub1"/>
</dbReference>
<dbReference type="InterPro" id="IPR014776">
    <property type="entry name" value="4pyrrole_Mease_sub2"/>
</dbReference>
<dbReference type="GO" id="GO:0046026">
    <property type="term" value="F:precorrin-4 C11-methyltransferase activity"/>
    <property type="evidence" value="ECO:0007669"/>
    <property type="project" value="UniProtKB-EC"/>
</dbReference>
<dbReference type="CDD" id="cd11641">
    <property type="entry name" value="Precorrin-4_C11-MT"/>
    <property type="match status" value="1"/>
</dbReference>
<keyword evidence="6" id="KW-0949">S-adenosyl-L-methionine</keyword>